<proteinExistence type="predicted"/>
<dbReference type="EMBL" id="BAABKC010000086">
    <property type="protein sequence ID" value="GAA5070130.1"/>
    <property type="molecule type" value="Genomic_DNA"/>
</dbReference>
<dbReference type="Proteomes" id="UP001500124">
    <property type="component" value="Unassembled WGS sequence"/>
</dbReference>
<feature type="region of interest" description="Disordered" evidence="1">
    <location>
        <begin position="1"/>
        <end position="26"/>
    </location>
</feature>
<evidence type="ECO:0000313" key="2">
    <source>
        <dbReference type="EMBL" id="GAA5070130.1"/>
    </source>
</evidence>
<evidence type="ECO:0008006" key="4">
    <source>
        <dbReference type="Google" id="ProtNLM"/>
    </source>
</evidence>
<sequence length="70" mass="7841">MSEQKKGHCGDKAEHKHADADDAPIPLLLGSDGLPVMVSTDWADGHLAVELRVNEYANGKKYNRRQDRRQ</sequence>
<organism evidence="2 3">
    <name type="scientific">Streptomyces similanensis</name>
    <dbReference type="NCBI Taxonomy" id="1274988"/>
    <lineage>
        <taxon>Bacteria</taxon>
        <taxon>Bacillati</taxon>
        <taxon>Actinomycetota</taxon>
        <taxon>Actinomycetes</taxon>
        <taxon>Kitasatosporales</taxon>
        <taxon>Streptomycetaceae</taxon>
        <taxon>Streptomyces</taxon>
    </lineage>
</organism>
<accession>A0ABP9L6T6</accession>
<evidence type="ECO:0000313" key="3">
    <source>
        <dbReference type="Proteomes" id="UP001500124"/>
    </source>
</evidence>
<comment type="caution">
    <text evidence="2">The sequence shown here is derived from an EMBL/GenBank/DDBJ whole genome shotgun (WGS) entry which is preliminary data.</text>
</comment>
<name>A0ABP9L6T6_9ACTN</name>
<gene>
    <name evidence="2" type="ORF">GCM10023336_54930</name>
</gene>
<keyword evidence="3" id="KW-1185">Reference proteome</keyword>
<reference evidence="3" key="1">
    <citation type="journal article" date="2019" name="Int. J. Syst. Evol. Microbiol.">
        <title>The Global Catalogue of Microorganisms (GCM) 10K type strain sequencing project: providing services to taxonomists for standard genome sequencing and annotation.</title>
        <authorList>
            <consortium name="The Broad Institute Genomics Platform"/>
            <consortium name="The Broad Institute Genome Sequencing Center for Infectious Disease"/>
            <person name="Wu L."/>
            <person name="Ma J."/>
        </authorList>
    </citation>
    <scope>NUCLEOTIDE SEQUENCE [LARGE SCALE GENOMIC DNA]</scope>
    <source>
        <strain evidence="3">JCM 18410</strain>
    </source>
</reference>
<evidence type="ECO:0000256" key="1">
    <source>
        <dbReference type="SAM" id="MobiDB-lite"/>
    </source>
</evidence>
<feature type="compositionally biased region" description="Basic and acidic residues" evidence="1">
    <location>
        <begin position="1"/>
        <end position="20"/>
    </location>
</feature>
<protein>
    <recommendedName>
        <fullName evidence="4">Transposase</fullName>
    </recommendedName>
</protein>